<reference evidence="4 5" key="1">
    <citation type="submission" date="2018-09" db="EMBL/GenBank/DDBJ databases">
        <title>Complete genome sequence of Euzebya sp. DY32-46 isolated from seawater of Pacific Ocean.</title>
        <authorList>
            <person name="Xu L."/>
            <person name="Wu Y.-H."/>
            <person name="Xu X.-W."/>
        </authorList>
    </citation>
    <scope>NUCLEOTIDE SEQUENCE [LARGE SCALE GENOMIC DNA]</scope>
    <source>
        <strain evidence="4 5">DY32-46</strain>
    </source>
</reference>
<dbReference type="InterPro" id="IPR050109">
    <property type="entry name" value="HTH-type_TetR-like_transc_reg"/>
</dbReference>
<keyword evidence="1 2" id="KW-0238">DNA-binding</keyword>
<evidence type="ECO:0000256" key="1">
    <source>
        <dbReference type="ARBA" id="ARBA00023125"/>
    </source>
</evidence>
<dbReference type="GO" id="GO:0000976">
    <property type="term" value="F:transcription cis-regulatory region binding"/>
    <property type="evidence" value="ECO:0007669"/>
    <property type="project" value="TreeGrafter"/>
</dbReference>
<feature type="DNA-binding region" description="H-T-H motif" evidence="2">
    <location>
        <begin position="30"/>
        <end position="49"/>
    </location>
</feature>
<dbReference type="GO" id="GO:0003700">
    <property type="term" value="F:DNA-binding transcription factor activity"/>
    <property type="evidence" value="ECO:0007669"/>
    <property type="project" value="TreeGrafter"/>
</dbReference>
<dbReference type="PANTHER" id="PTHR30055:SF226">
    <property type="entry name" value="HTH-TYPE TRANSCRIPTIONAL REGULATOR PKSA"/>
    <property type="match status" value="1"/>
</dbReference>
<protein>
    <submittedName>
        <fullName evidence="4">Transcriptional regulator, TetR family</fullName>
    </submittedName>
</protein>
<dbReference type="Gene3D" id="1.10.357.10">
    <property type="entry name" value="Tetracycline Repressor, domain 2"/>
    <property type="match status" value="1"/>
</dbReference>
<dbReference type="Pfam" id="PF00440">
    <property type="entry name" value="TetR_N"/>
    <property type="match status" value="1"/>
</dbReference>
<accession>A0A346Y5D0</accession>
<evidence type="ECO:0000259" key="3">
    <source>
        <dbReference type="PROSITE" id="PS50977"/>
    </source>
</evidence>
<dbReference type="SUPFAM" id="SSF46689">
    <property type="entry name" value="Homeodomain-like"/>
    <property type="match status" value="1"/>
</dbReference>
<dbReference type="AlphaFoldDB" id="A0A346Y5D0"/>
<gene>
    <name evidence="4" type="ORF">DVS28_a5020</name>
</gene>
<organism evidence="4 5">
    <name type="scientific">Euzebya pacifica</name>
    <dbReference type="NCBI Taxonomy" id="1608957"/>
    <lineage>
        <taxon>Bacteria</taxon>
        <taxon>Bacillati</taxon>
        <taxon>Actinomycetota</taxon>
        <taxon>Nitriliruptoria</taxon>
        <taxon>Euzebyales</taxon>
    </lineage>
</organism>
<dbReference type="Proteomes" id="UP000264006">
    <property type="component" value="Chromosome"/>
</dbReference>
<evidence type="ECO:0000256" key="2">
    <source>
        <dbReference type="PROSITE-ProRule" id="PRU00335"/>
    </source>
</evidence>
<keyword evidence="5" id="KW-1185">Reference proteome</keyword>
<sequence>MATDKAARRRRELAEAAQQVLANHGYARTSLRDIAVETPFSHGLFHYYFEDKDQLVAYAVALYKEQCARRYDEVVQRAASVEDLVAGFREVLEASLRDDAPYHRLWYDLRNQSLFQSRFRDVSHDIDRLLEDMVWRILSRYAELAERTPVVDAPTAYALFDGVFLNALTSHTYGTAGAVDRLGSVGVALLPALVGLPS</sequence>
<dbReference type="PROSITE" id="PS50977">
    <property type="entry name" value="HTH_TETR_2"/>
    <property type="match status" value="1"/>
</dbReference>
<dbReference type="EMBL" id="CP031165">
    <property type="protein sequence ID" value="AXV09677.1"/>
    <property type="molecule type" value="Genomic_DNA"/>
</dbReference>
<name>A0A346Y5D0_9ACTN</name>
<proteinExistence type="predicted"/>
<dbReference type="OrthoDB" id="5242433at2"/>
<dbReference type="InterPro" id="IPR009057">
    <property type="entry name" value="Homeodomain-like_sf"/>
</dbReference>
<evidence type="ECO:0000313" key="5">
    <source>
        <dbReference type="Proteomes" id="UP000264006"/>
    </source>
</evidence>
<dbReference type="RefSeq" id="WP_114594391.1">
    <property type="nucleotide sequence ID" value="NZ_CP031165.1"/>
</dbReference>
<dbReference type="InterPro" id="IPR001647">
    <property type="entry name" value="HTH_TetR"/>
</dbReference>
<dbReference type="PANTHER" id="PTHR30055">
    <property type="entry name" value="HTH-TYPE TRANSCRIPTIONAL REGULATOR RUTR"/>
    <property type="match status" value="1"/>
</dbReference>
<evidence type="ECO:0000313" key="4">
    <source>
        <dbReference type="EMBL" id="AXV09677.1"/>
    </source>
</evidence>
<dbReference type="KEGG" id="euz:DVS28_a5020"/>
<feature type="domain" description="HTH tetR-type" evidence="3">
    <location>
        <begin position="7"/>
        <end position="67"/>
    </location>
</feature>